<dbReference type="Pfam" id="PF13645">
    <property type="entry name" value="YkuD_2"/>
    <property type="match status" value="1"/>
</dbReference>
<gene>
    <name evidence="1" type="ORF">SAMN05443663_109107</name>
</gene>
<dbReference type="Proteomes" id="UP000184071">
    <property type="component" value="Unassembled WGS sequence"/>
</dbReference>
<dbReference type="InterPro" id="IPR038063">
    <property type="entry name" value="Transpep_catalytic_dom"/>
</dbReference>
<name>A0A1M5UP71_9FLAO</name>
<dbReference type="AlphaFoldDB" id="A0A1M5UP71"/>
<dbReference type="Gene3D" id="2.40.440.10">
    <property type="entry name" value="L,D-transpeptidase catalytic domain-like"/>
    <property type="match status" value="1"/>
</dbReference>
<sequence>MKIFNLFLFFTISFFGNPKDIATDIKPISPEMERFNNQLTDVKEMIKKNASYNTKIAFFIDMKIKSGKNRFFVYDLENDKILEEGLVANGFGSETNVRGELKFSNEPNSKCTSLGRYSIGKSYKGMFGKSYKLYGLDETNSNAAKRAIVLHSYSAVPNEEQDYYISTSHGCPMVSEAFFKKLEKIIDGSKSNIILNIYY</sequence>
<dbReference type="STRING" id="370979.SAMN05443663_109107"/>
<dbReference type="InterPro" id="IPR032676">
    <property type="entry name" value="YkuD_2"/>
</dbReference>
<dbReference type="RefSeq" id="WP_073417557.1">
    <property type="nucleotide sequence ID" value="NZ_FQWC01000009.1"/>
</dbReference>
<organism evidence="1 2">
    <name type="scientific">Flavobacterium defluvii</name>
    <dbReference type="NCBI Taxonomy" id="370979"/>
    <lineage>
        <taxon>Bacteria</taxon>
        <taxon>Pseudomonadati</taxon>
        <taxon>Bacteroidota</taxon>
        <taxon>Flavobacteriia</taxon>
        <taxon>Flavobacteriales</taxon>
        <taxon>Flavobacteriaceae</taxon>
        <taxon>Flavobacterium</taxon>
    </lineage>
</organism>
<dbReference type="PANTHER" id="PTHR38477:SF1">
    <property type="entry name" value="MUREIN L,D-TRANSPEPTIDASE CATALYTIC DOMAIN FAMILY PROTEIN"/>
    <property type="match status" value="1"/>
</dbReference>
<accession>A0A1M5UP71</accession>
<dbReference type="PANTHER" id="PTHR38477">
    <property type="entry name" value="HYPOTHETICAL EXPORTED PROTEIN"/>
    <property type="match status" value="1"/>
</dbReference>
<keyword evidence="2" id="KW-1185">Reference proteome</keyword>
<protein>
    <submittedName>
        <fullName evidence="1">L,D-transpeptidase catalytic domain</fullName>
    </submittedName>
</protein>
<dbReference type="EMBL" id="FQWC01000009">
    <property type="protein sequence ID" value="SHH64784.1"/>
    <property type="molecule type" value="Genomic_DNA"/>
</dbReference>
<evidence type="ECO:0000313" key="1">
    <source>
        <dbReference type="EMBL" id="SHH64784.1"/>
    </source>
</evidence>
<dbReference type="OrthoDB" id="1247236at2"/>
<evidence type="ECO:0000313" key="2">
    <source>
        <dbReference type="Proteomes" id="UP000184071"/>
    </source>
</evidence>
<reference evidence="2" key="1">
    <citation type="submission" date="2016-11" db="EMBL/GenBank/DDBJ databases">
        <authorList>
            <person name="Varghese N."/>
            <person name="Submissions S."/>
        </authorList>
    </citation>
    <scope>NUCLEOTIDE SEQUENCE [LARGE SCALE GENOMIC DNA]</scope>
    <source>
        <strain evidence="2">DSM 17963</strain>
    </source>
</reference>
<proteinExistence type="predicted"/>